<evidence type="ECO:0008006" key="3">
    <source>
        <dbReference type="Google" id="ProtNLM"/>
    </source>
</evidence>
<reference evidence="1 2" key="1">
    <citation type="submission" date="2016-07" db="EMBL/GenBank/DDBJ databases">
        <title>Caryophanon latum genome sequencing.</title>
        <authorList>
            <person name="Verma A."/>
            <person name="Pal Y."/>
            <person name="Krishnamurthi S."/>
        </authorList>
    </citation>
    <scope>NUCLEOTIDE SEQUENCE [LARGE SCALE GENOMIC DNA]</scope>
    <source>
        <strain evidence="1 2">DSM 14151</strain>
    </source>
</reference>
<organism evidence="1 2">
    <name type="scientific">Caryophanon latum</name>
    <dbReference type="NCBI Taxonomy" id="33977"/>
    <lineage>
        <taxon>Bacteria</taxon>
        <taxon>Bacillati</taxon>
        <taxon>Bacillota</taxon>
        <taxon>Bacilli</taxon>
        <taxon>Bacillales</taxon>
        <taxon>Caryophanaceae</taxon>
        <taxon>Caryophanon</taxon>
    </lineage>
</organism>
<name>A0A1C0YY61_9BACL</name>
<comment type="caution">
    <text evidence="1">The sequence shown here is derived from an EMBL/GenBank/DDBJ whole genome shotgun (WGS) entry which is preliminary data.</text>
</comment>
<proteinExistence type="predicted"/>
<dbReference type="AlphaFoldDB" id="A0A1C0YY61"/>
<dbReference type="RefSeq" id="WP_066462821.1">
    <property type="nucleotide sequence ID" value="NZ_MATO01000019.1"/>
</dbReference>
<accession>A0A1C0YY61</accession>
<evidence type="ECO:0000313" key="1">
    <source>
        <dbReference type="EMBL" id="OCS92115.1"/>
    </source>
</evidence>
<keyword evidence="2" id="KW-1185">Reference proteome</keyword>
<dbReference type="OrthoDB" id="2735868at2"/>
<dbReference type="InterPro" id="IPR021598">
    <property type="entry name" value="DUF3221"/>
</dbReference>
<protein>
    <recommendedName>
        <fullName evidence="3">DUF5666 domain-containing protein</fullName>
    </recommendedName>
</protein>
<evidence type="ECO:0000313" key="2">
    <source>
        <dbReference type="Proteomes" id="UP000093482"/>
    </source>
</evidence>
<dbReference type="EMBL" id="MATO01000019">
    <property type="protein sequence ID" value="OCS92115.1"/>
    <property type="molecule type" value="Genomic_DNA"/>
</dbReference>
<dbReference type="Proteomes" id="UP000093482">
    <property type="component" value="Unassembled WGS sequence"/>
</dbReference>
<gene>
    <name evidence="1" type="ORF">A6K76_07660</name>
</gene>
<dbReference type="Pfam" id="PF11518">
    <property type="entry name" value="DUF3221"/>
    <property type="match status" value="1"/>
</dbReference>
<sequence>MKKWLVVVLVIAIVAAYMSATKEEQFFFDGTIVSITGEQAIVDAVIGGGNMDIVVDLSVNEDETFSVGDVVTVQYDGTIMESHPAQIKTIDVKHK</sequence>